<sequence>MAPIALKQSVSSAQALTSGGAPDARGLVRDAVCATLASPPLGSHPPLPQRQADWSQAEIRFGPPVDGLALVAVPASRVLCCEEIDGRRWSYVVDDGGHPGRARRGSAVRAVAMQSPMAPLEDGAGRVGKMLFARQGKKFDYDLKQVSSCAGVELATAAVPHLFLPLACAANVDVSNFCPLQNVAAVTSTSTRTPIYKAYAKGENIGDVTAKGESVGNMADLVCYSRICSLTWHKQF</sequence>
<name>A0A427A0B5_ENSVE</name>
<dbReference type="Pfam" id="PF04884">
    <property type="entry name" value="UVB_sens_prot"/>
    <property type="match status" value="1"/>
</dbReference>
<dbReference type="PANTHER" id="PTHR12770">
    <property type="entry name" value="RUS1 FAMILY PROTEIN C16ORF58"/>
    <property type="match status" value="1"/>
</dbReference>
<proteinExistence type="inferred from homology"/>
<evidence type="ECO:0000256" key="1">
    <source>
        <dbReference type="ARBA" id="ARBA00007558"/>
    </source>
</evidence>
<dbReference type="Pfam" id="PF24162">
    <property type="entry name" value="RUS6_N"/>
    <property type="match status" value="1"/>
</dbReference>
<protein>
    <submittedName>
        <fullName evidence="4">Uncharacterized protein</fullName>
    </submittedName>
</protein>
<feature type="domain" description="Protein root UVB sensitive 6 N-terminal" evidence="3">
    <location>
        <begin position="22"/>
        <end position="116"/>
    </location>
</feature>
<feature type="domain" description="Protein root UVB sensitive/RUS" evidence="2">
    <location>
        <begin position="120"/>
        <end position="223"/>
    </location>
</feature>
<evidence type="ECO:0000259" key="2">
    <source>
        <dbReference type="Pfam" id="PF04884"/>
    </source>
</evidence>
<dbReference type="AlphaFoldDB" id="A0A427A0B5"/>
<evidence type="ECO:0000259" key="3">
    <source>
        <dbReference type="Pfam" id="PF24162"/>
    </source>
</evidence>
<dbReference type="InterPro" id="IPR057404">
    <property type="entry name" value="RUS6_N"/>
</dbReference>
<organism evidence="4 5">
    <name type="scientific">Ensete ventricosum</name>
    <name type="common">Abyssinian banana</name>
    <name type="synonym">Musa ensete</name>
    <dbReference type="NCBI Taxonomy" id="4639"/>
    <lineage>
        <taxon>Eukaryota</taxon>
        <taxon>Viridiplantae</taxon>
        <taxon>Streptophyta</taxon>
        <taxon>Embryophyta</taxon>
        <taxon>Tracheophyta</taxon>
        <taxon>Spermatophyta</taxon>
        <taxon>Magnoliopsida</taxon>
        <taxon>Liliopsida</taxon>
        <taxon>Zingiberales</taxon>
        <taxon>Musaceae</taxon>
        <taxon>Ensete</taxon>
    </lineage>
</organism>
<dbReference type="PANTHER" id="PTHR12770:SF20">
    <property type="entry name" value="PROTEIN ROOT UVB SENSITIVE 6"/>
    <property type="match status" value="1"/>
</dbReference>
<dbReference type="InterPro" id="IPR006968">
    <property type="entry name" value="RUS_fam"/>
</dbReference>
<dbReference type="EMBL" id="AMZH03004268">
    <property type="protein sequence ID" value="RRT69670.1"/>
    <property type="molecule type" value="Genomic_DNA"/>
</dbReference>
<comment type="similarity">
    <text evidence="1">Belongs to the RUS1 family.</text>
</comment>
<gene>
    <name evidence="4" type="ORF">B296_00037144</name>
</gene>
<accession>A0A427A0B5</accession>
<dbReference type="InterPro" id="IPR054549">
    <property type="entry name" value="UVB_sens_RUS_dom"/>
</dbReference>
<evidence type="ECO:0000313" key="5">
    <source>
        <dbReference type="Proteomes" id="UP000287651"/>
    </source>
</evidence>
<dbReference type="Proteomes" id="UP000287651">
    <property type="component" value="Unassembled WGS sequence"/>
</dbReference>
<reference evidence="4 5" key="1">
    <citation type="journal article" date="2014" name="Agronomy (Basel)">
        <title>A Draft Genome Sequence for Ensete ventricosum, the Drought-Tolerant Tree Against Hunger.</title>
        <authorList>
            <person name="Harrison J."/>
            <person name="Moore K.A."/>
            <person name="Paszkiewicz K."/>
            <person name="Jones T."/>
            <person name="Grant M."/>
            <person name="Ambacheew D."/>
            <person name="Muzemil S."/>
            <person name="Studholme D.J."/>
        </authorList>
    </citation>
    <scope>NUCLEOTIDE SEQUENCE [LARGE SCALE GENOMIC DNA]</scope>
</reference>
<evidence type="ECO:0000313" key="4">
    <source>
        <dbReference type="EMBL" id="RRT69670.1"/>
    </source>
</evidence>
<comment type="caution">
    <text evidence="4">The sequence shown here is derived from an EMBL/GenBank/DDBJ whole genome shotgun (WGS) entry which is preliminary data.</text>
</comment>